<name>A0ABV7VZG0_9BURK</name>
<organism evidence="3 4">
    <name type="scientific">Hydrogenophaga luteola</name>
    <dbReference type="NCBI Taxonomy" id="1591122"/>
    <lineage>
        <taxon>Bacteria</taxon>
        <taxon>Pseudomonadati</taxon>
        <taxon>Pseudomonadota</taxon>
        <taxon>Betaproteobacteria</taxon>
        <taxon>Burkholderiales</taxon>
        <taxon>Comamonadaceae</taxon>
        <taxon>Hydrogenophaga</taxon>
    </lineage>
</organism>
<keyword evidence="4" id="KW-1185">Reference proteome</keyword>
<dbReference type="GO" id="GO:0051213">
    <property type="term" value="F:dioxygenase activity"/>
    <property type="evidence" value="ECO:0007669"/>
    <property type="project" value="UniProtKB-KW"/>
</dbReference>
<feature type="region of interest" description="Disordered" evidence="1">
    <location>
        <begin position="54"/>
        <end position="78"/>
    </location>
</feature>
<dbReference type="RefSeq" id="WP_382170617.1">
    <property type="nucleotide sequence ID" value="NZ_JBHRXX010000001.1"/>
</dbReference>
<protein>
    <submittedName>
        <fullName evidence="3">Intradiol ring-cleavage dioxygenase</fullName>
    </submittedName>
</protein>
<dbReference type="Gene3D" id="2.60.130.10">
    <property type="entry name" value="Aromatic compound dioxygenase"/>
    <property type="match status" value="1"/>
</dbReference>
<gene>
    <name evidence="3" type="ORF">ACFOPI_03090</name>
</gene>
<evidence type="ECO:0000313" key="3">
    <source>
        <dbReference type="EMBL" id="MFC3682562.1"/>
    </source>
</evidence>
<dbReference type="Pfam" id="PF00775">
    <property type="entry name" value="Dioxygenase_C"/>
    <property type="match status" value="1"/>
</dbReference>
<keyword evidence="3" id="KW-0560">Oxidoreductase</keyword>
<accession>A0ABV7VZG0</accession>
<keyword evidence="3" id="KW-0223">Dioxygenase</keyword>
<sequence length="278" mass="28677">MTPHGLRHDLNALTRQRIDRRGSLRWLSGAVLGATPLLALPGCGGGDTDDDISDSGIAGSCSTTPGETAGPYPADGTSASGQRLNALTLSGIVRSDIRRSVGGADGLALGVPLTVQLTLVDVAASCAPLAGRAVYLWHCTRDGSYSLYSGGHTQENYLRGVQVSDEDGVVRFSTIFPGCYSGRWPHIHFQVYDSLDDALDDSVTGDHGLVSQLALPAEACEQVYGVAAGYAASVNHFAGVSLASDNVFGNDGAVRQLATVEGSVGDGFVATLQVALAA</sequence>
<dbReference type="Proteomes" id="UP001595729">
    <property type="component" value="Unassembled WGS sequence"/>
</dbReference>
<evidence type="ECO:0000259" key="2">
    <source>
        <dbReference type="Pfam" id="PF00775"/>
    </source>
</evidence>
<reference evidence="4" key="1">
    <citation type="journal article" date="2019" name="Int. J. Syst. Evol. Microbiol.">
        <title>The Global Catalogue of Microorganisms (GCM) 10K type strain sequencing project: providing services to taxonomists for standard genome sequencing and annotation.</title>
        <authorList>
            <consortium name="The Broad Institute Genomics Platform"/>
            <consortium name="The Broad Institute Genome Sequencing Center for Infectious Disease"/>
            <person name="Wu L."/>
            <person name="Ma J."/>
        </authorList>
    </citation>
    <scope>NUCLEOTIDE SEQUENCE [LARGE SCALE GENOMIC DNA]</scope>
    <source>
        <strain evidence="4">KCTC 42501</strain>
    </source>
</reference>
<comment type="caution">
    <text evidence="3">The sequence shown here is derived from an EMBL/GenBank/DDBJ whole genome shotgun (WGS) entry which is preliminary data.</text>
</comment>
<dbReference type="PANTHER" id="PTHR34315">
    <property type="match status" value="1"/>
</dbReference>
<proteinExistence type="predicted"/>
<dbReference type="InterPro" id="IPR015889">
    <property type="entry name" value="Intradiol_dOase_core"/>
</dbReference>
<dbReference type="EMBL" id="JBHRXX010000001">
    <property type="protein sequence ID" value="MFC3682562.1"/>
    <property type="molecule type" value="Genomic_DNA"/>
</dbReference>
<dbReference type="SUPFAM" id="SSF49482">
    <property type="entry name" value="Aromatic compound dioxygenase"/>
    <property type="match status" value="1"/>
</dbReference>
<dbReference type="InterPro" id="IPR000627">
    <property type="entry name" value="Intradiol_dOase_C"/>
</dbReference>
<dbReference type="PANTHER" id="PTHR34315:SF1">
    <property type="entry name" value="INTRADIOL RING-CLEAVAGE DIOXYGENASES DOMAIN-CONTAINING PROTEIN-RELATED"/>
    <property type="match status" value="1"/>
</dbReference>
<evidence type="ECO:0000256" key="1">
    <source>
        <dbReference type="SAM" id="MobiDB-lite"/>
    </source>
</evidence>
<feature type="domain" description="Intradiol ring-cleavage dioxygenases" evidence="2">
    <location>
        <begin position="104"/>
        <end position="182"/>
    </location>
</feature>
<evidence type="ECO:0000313" key="4">
    <source>
        <dbReference type="Proteomes" id="UP001595729"/>
    </source>
</evidence>